<dbReference type="InterPro" id="IPR000182">
    <property type="entry name" value="GNAT_dom"/>
</dbReference>
<dbReference type="EMBL" id="LR798463">
    <property type="protein sequence ID" value="CAB5238928.1"/>
    <property type="molecule type" value="Genomic_DNA"/>
</dbReference>
<evidence type="ECO:0000256" key="1">
    <source>
        <dbReference type="SAM" id="Phobius"/>
    </source>
</evidence>
<dbReference type="Gene3D" id="3.40.630.30">
    <property type="match status" value="1"/>
</dbReference>
<dbReference type="Pfam" id="PF00583">
    <property type="entry name" value="Acetyltransf_1"/>
    <property type="match status" value="1"/>
</dbReference>
<feature type="domain" description="N-acetyltransferase" evidence="2">
    <location>
        <begin position="15"/>
        <end position="151"/>
    </location>
</feature>
<accession>A0A6J7XR02</accession>
<proteinExistence type="predicted"/>
<evidence type="ECO:0000313" key="3">
    <source>
        <dbReference type="EMBL" id="CAB5238928.1"/>
    </source>
</evidence>
<evidence type="ECO:0000259" key="2">
    <source>
        <dbReference type="PROSITE" id="PS51186"/>
    </source>
</evidence>
<organism evidence="3">
    <name type="scientific">uncultured Caudovirales phage</name>
    <dbReference type="NCBI Taxonomy" id="2100421"/>
    <lineage>
        <taxon>Viruses</taxon>
        <taxon>Duplodnaviria</taxon>
        <taxon>Heunggongvirae</taxon>
        <taxon>Uroviricota</taxon>
        <taxon>Caudoviricetes</taxon>
        <taxon>Peduoviridae</taxon>
        <taxon>Maltschvirus</taxon>
        <taxon>Maltschvirus maltsch</taxon>
    </lineage>
</organism>
<reference evidence="3" key="1">
    <citation type="submission" date="2020-05" db="EMBL/GenBank/DDBJ databases">
        <authorList>
            <person name="Chiriac C."/>
            <person name="Salcher M."/>
            <person name="Ghai R."/>
            <person name="Kavagutti S V."/>
        </authorList>
    </citation>
    <scope>NUCLEOTIDE SEQUENCE</scope>
</reference>
<dbReference type="InterPro" id="IPR016181">
    <property type="entry name" value="Acyl_CoA_acyltransferase"/>
</dbReference>
<protein>
    <submittedName>
        <fullName evidence="3">NAT_SF domain containing protein</fullName>
    </submittedName>
</protein>
<keyword evidence="1" id="KW-0812">Transmembrane</keyword>
<dbReference type="PROSITE" id="PS51186">
    <property type="entry name" value="GNAT"/>
    <property type="match status" value="1"/>
</dbReference>
<dbReference type="GO" id="GO:0016747">
    <property type="term" value="F:acyltransferase activity, transferring groups other than amino-acyl groups"/>
    <property type="evidence" value="ECO:0007669"/>
    <property type="project" value="InterPro"/>
</dbReference>
<dbReference type="SUPFAM" id="SSF55729">
    <property type="entry name" value="Acyl-CoA N-acyltransferases (Nat)"/>
    <property type="match status" value="1"/>
</dbReference>
<sequence>MGITYREEKLSEFLPEFKALLEPHMAEINVLYRDGEELNPDFNRYFRMQEAGAYMMMTCRKDGELIGYIGFVIVPHLRFAGCLMAYEDLYYLKPENRQGRTGYKLFTESEKLLKKQNVNRIVLSCKTFQDHSRLFDHLGYDFYEKHFTKSL</sequence>
<keyword evidence="1" id="KW-1133">Transmembrane helix</keyword>
<gene>
    <name evidence="3" type="ORF">UFOVP230_96</name>
</gene>
<dbReference type="CDD" id="cd04301">
    <property type="entry name" value="NAT_SF"/>
    <property type="match status" value="1"/>
</dbReference>
<keyword evidence="1" id="KW-0472">Membrane</keyword>
<name>A0A6J7XR02_9CAUD</name>
<feature type="transmembrane region" description="Helical" evidence="1">
    <location>
        <begin position="65"/>
        <end position="86"/>
    </location>
</feature>